<accession>A0A2T5BR52</accession>
<evidence type="ECO:0000259" key="1">
    <source>
        <dbReference type="PROSITE" id="PS50056"/>
    </source>
</evidence>
<feature type="domain" description="Tyrosine specific protein phosphatases" evidence="1">
    <location>
        <begin position="121"/>
        <end position="171"/>
    </location>
</feature>
<dbReference type="OrthoDB" id="9814896at2"/>
<dbReference type="InterPro" id="IPR000387">
    <property type="entry name" value="Tyr_Pase_dom"/>
</dbReference>
<reference evidence="2 3" key="1">
    <citation type="submission" date="2018-04" db="EMBL/GenBank/DDBJ databases">
        <title>Genomic Encyclopedia of Archaeal and Bacterial Type Strains, Phase II (KMG-II): from individual species to whole genera.</title>
        <authorList>
            <person name="Goeker M."/>
        </authorList>
    </citation>
    <scope>NUCLEOTIDE SEQUENCE [LARGE SCALE GENOMIC DNA]</scope>
    <source>
        <strain evidence="2 3">DSM 18064</strain>
    </source>
</reference>
<sequence>MIRLVNTALDRADAALRHAHGNGLGSARARAAAWVHVLLLDHGLLRGIWTNRREIAPGVICTNQPSPARLHRFARAGGRSVLSLRGRSAAAHHLLEEEACATAGLRLYTVNLQARKLACPARYLDLLDLFGRIERPLLIHCKSGADRTGLAAALYLMHVGQVPVEQARRQLALRYLHNRASATGILDHMLDRYTTDTADTPLPIREWFETRYDPQEITESWEATR</sequence>
<evidence type="ECO:0000313" key="3">
    <source>
        <dbReference type="Proteomes" id="UP000243859"/>
    </source>
</evidence>
<dbReference type="PROSITE" id="PS00383">
    <property type="entry name" value="TYR_PHOSPHATASE_1"/>
    <property type="match status" value="1"/>
</dbReference>
<dbReference type="RefSeq" id="WP_107892889.1">
    <property type="nucleotide sequence ID" value="NZ_NHSI01000064.1"/>
</dbReference>
<dbReference type="AlphaFoldDB" id="A0A2T5BR52"/>
<dbReference type="InterPro" id="IPR016130">
    <property type="entry name" value="Tyr_Pase_AS"/>
</dbReference>
<dbReference type="PROSITE" id="PS50056">
    <property type="entry name" value="TYR_PHOSPHATASE_2"/>
    <property type="match status" value="1"/>
</dbReference>
<dbReference type="Proteomes" id="UP000243859">
    <property type="component" value="Unassembled WGS sequence"/>
</dbReference>
<organism evidence="2 3">
    <name type="scientific">Rhodovulum imhoffii</name>
    <dbReference type="NCBI Taxonomy" id="365340"/>
    <lineage>
        <taxon>Bacteria</taxon>
        <taxon>Pseudomonadati</taxon>
        <taxon>Pseudomonadota</taxon>
        <taxon>Alphaproteobacteria</taxon>
        <taxon>Rhodobacterales</taxon>
        <taxon>Paracoccaceae</taxon>
        <taxon>Rhodovulum</taxon>
    </lineage>
</organism>
<evidence type="ECO:0000313" key="2">
    <source>
        <dbReference type="EMBL" id="PTN01682.1"/>
    </source>
</evidence>
<gene>
    <name evidence="2" type="ORF">C8N32_11181</name>
</gene>
<protein>
    <submittedName>
        <fullName evidence="2">Tyrosine phosphatase family protein</fullName>
    </submittedName>
</protein>
<keyword evidence="3" id="KW-1185">Reference proteome</keyword>
<dbReference type="EMBL" id="QAAA01000011">
    <property type="protein sequence ID" value="PTN01682.1"/>
    <property type="molecule type" value="Genomic_DNA"/>
</dbReference>
<proteinExistence type="predicted"/>
<dbReference type="Pfam" id="PF13350">
    <property type="entry name" value="Y_phosphatase3"/>
    <property type="match status" value="1"/>
</dbReference>
<dbReference type="InterPro" id="IPR026893">
    <property type="entry name" value="Tyr/Ser_Pase_IphP-type"/>
</dbReference>
<comment type="caution">
    <text evidence="2">The sequence shown here is derived from an EMBL/GenBank/DDBJ whole genome shotgun (WGS) entry which is preliminary data.</text>
</comment>
<dbReference type="Gene3D" id="3.90.190.10">
    <property type="entry name" value="Protein tyrosine phosphatase superfamily"/>
    <property type="match status" value="1"/>
</dbReference>
<dbReference type="GO" id="GO:0004721">
    <property type="term" value="F:phosphoprotein phosphatase activity"/>
    <property type="evidence" value="ECO:0007669"/>
    <property type="project" value="InterPro"/>
</dbReference>
<name>A0A2T5BR52_9RHOB</name>
<dbReference type="InterPro" id="IPR029021">
    <property type="entry name" value="Prot-tyrosine_phosphatase-like"/>
</dbReference>
<dbReference type="SUPFAM" id="SSF52799">
    <property type="entry name" value="(Phosphotyrosine protein) phosphatases II"/>
    <property type="match status" value="1"/>
</dbReference>